<evidence type="ECO:0000256" key="1">
    <source>
        <dbReference type="SAM" id="SignalP"/>
    </source>
</evidence>
<organism evidence="2 3">
    <name type="scientific">Herbidospora solisilvae</name>
    <dbReference type="NCBI Taxonomy" id="2696284"/>
    <lineage>
        <taxon>Bacteria</taxon>
        <taxon>Bacillati</taxon>
        <taxon>Actinomycetota</taxon>
        <taxon>Actinomycetes</taxon>
        <taxon>Streptosporangiales</taxon>
        <taxon>Streptosporangiaceae</taxon>
        <taxon>Herbidospora</taxon>
    </lineage>
</organism>
<dbReference type="RefSeq" id="WP_161482763.1">
    <property type="nucleotide sequence ID" value="NZ_WXEW01000009.1"/>
</dbReference>
<feature type="chain" id="PRO_5039069922" description="Sensor domain-containing protein" evidence="1">
    <location>
        <begin position="22"/>
        <end position="262"/>
    </location>
</feature>
<proteinExistence type="predicted"/>
<comment type="caution">
    <text evidence="2">The sequence shown here is derived from an EMBL/GenBank/DDBJ whole genome shotgun (WGS) entry which is preliminary data.</text>
</comment>
<dbReference type="Proteomes" id="UP000479526">
    <property type="component" value="Unassembled WGS sequence"/>
</dbReference>
<reference evidence="2 3" key="1">
    <citation type="submission" date="2020-01" db="EMBL/GenBank/DDBJ databases">
        <title>Herbidospora sp. NEAU-GS84 nov., a novel actinomycete isolated from soil.</title>
        <authorList>
            <person name="Han L."/>
        </authorList>
    </citation>
    <scope>NUCLEOTIDE SEQUENCE [LARGE SCALE GENOMIC DNA]</scope>
    <source>
        <strain evidence="2 3">NEAU-GS84</strain>
    </source>
</reference>
<gene>
    <name evidence="2" type="ORF">GT755_29075</name>
</gene>
<feature type="signal peptide" evidence="1">
    <location>
        <begin position="1"/>
        <end position="21"/>
    </location>
</feature>
<dbReference type="AlphaFoldDB" id="A0A7C9J645"/>
<sequence length="262" mass="28409">MSGVPVVATAFLLFLSACTTAEPEPPLDPALRLDGRPPVLPLDAYQVSPEDQLVVARARTELFRGCMARSGFTVPVRDAAPAVPLNHERYLLEDENAAQTRGYHLSEAQQAISGPPTRHPGAGDCEEEAVTGLAPTKDAAAAMRLVDDLKSRSWEQSVRDSRVAAVFAAWSSCMARLGHHYPNPRAANNDAAFQTEEPTPREITTAVSDVRCKRQTKVVVTWALVEAAYQKRAIFEHRAELEEGRNAIASLVSAARTVVSAK</sequence>
<accession>A0A7C9J645</accession>
<name>A0A7C9J645_9ACTN</name>
<evidence type="ECO:0000313" key="2">
    <source>
        <dbReference type="EMBL" id="NAS25722.1"/>
    </source>
</evidence>
<evidence type="ECO:0000313" key="3">
    <source>
        <dbReference type="Proteomes" id="UP000479526"/>
    </source>
</evidence>
<keyword evidence="1" id="KW-0732">Signal</keyword>
<evidence type="ECO:0008006" key="4">
    <source>
        <dbReference type="Google" id="ProtNLM"/>
    </source>
</evidence>
<dbReference type="EMBL" id="WXEW01000009">
    <property type="protein sequence ID" value="NAS25722.1"/>
    <property type="molecule type" value="Genomic_DNA"/>
</dbReference>
<protein>
    <recommendedName>
        <fullName evidence="4">Sensor domain-containing protein</fullName>
    </recommendedName>
</protein>
<keyword evidence="3" id="KW-1185">Reference proteome</keyword>